<protein>
    <submittedName>
        <fullName evidence="5">Dienelactone hydrolase</fullName>
    </submittedName>
</protein>
<dbReference type="Pfam" id="PF03403">
    <property type="entry name" value="PAF-AH_p_II"/>
    <property type="match status" value="1"/>
</dbReference>
<evidence type="ECO:0000256" key="3">
    <source>
        <dbReference type="ARBA" id="ARBA00023098"/>
    </source>
</evidence>
<gene>
    <name evidence="5" type="ORF">CK510_22975</name>
</gene>
<evidence type="ECO:0000256" key="2">
    <source>
        <dbReference type="ARBA" id="ARBA00022963"/>
    </source>
</evidence>
<reference evidence="5 6" key="1">
    <citation type="submission" date="2017-08" db="EMBL/GenBank/DDBJ databases">
        <title>Draft genome sequence of filamentous cyanobacterium Calothrix elsteri CCALA 953.</title>
        <authorList>
            <person name="Gagunashvili A.N."/>
            <person name="Elster J."/>
            <person name="Andresson O.S."/>
        </authorList>
    </citation>
    <scope>NUCLEOTIDE SEQUENCE [LARGE SCALE GENOMIC DNA]</scope>
    <source>
        <strain evidence="5 6">CCALA 953</strain>
    </source>
</reference>
<dbReference type="RefSeq" id="WP_095723896.1">
    <property type="nucleotide sequence ID" value="NZ_NTFS01000336.1"/>
</dbReference>
<dbReference type="Gene3D" id="3.40.50.1820">
    <property type="entry name" value="alpha/beta hydrolase"/>
    <property type="match status" value="1"/>
</dbReference>
<accession>A0A2A2TDE8</accession>
<dbReference type="GO" id="GO:0016042">
    <property type="term" value="P:lipid catabolic process"/>
    <property type="evidence" value="ECO:0007669"/>
    <property type="project" value="UniProtKB-KW"/>
</dbReference>
<dbReference type="InterPro" id="IPR010802">
    <property type="entry name" value="DUF1400"/>
</dbReference>
<comment type="caution">
    <text evidence="5">The sequence shown here is derived from an EMBL/GenBank/DDBJ whole genome shotgun (WGS) entry which is preliminary data.</text>
</comment>
<sequence length="559" mass="62035">MTARNKKQQPYLKTILSALSGGIFSLLSSATPGLSANRIAFYYSPLGEFTISADDIEIFAKEGRITEDLAFYINRIPESQRGQFRQLLKTRFQVNATLVSQFTYSQLGQKVVERLGTLLQTESRQGNFYALRSALILSANDPEGLNIVDVIRRYPSDTMRLNFGEIQGITNELSSLLNKRDRVVAGLKELTTTEAKSQANIDFSKLPDLRVAGSFNSGKQSLTMNDLFRNRIFAVDLYLPQTKAATVAKPPFPLIVISHGVAEDRETFAYVAKHLATYGFAVAVLEHPGSDATKIQQYFSGLSSPPEAQELINRPLDVKFLLDELQINKKSYANLQGLLNLQEVGVIGHSYGGYTALTLAGANFDIDGIRRNCNPNKSLNLSVFLQCRANELLQNKVKIPTLQDSRIKAVMVMNPLSSIVLGKQGLSKIQVPVMLMGGSQDIITPAIPEQVNPFTWLQTKNKYLAIIDNATHFSTSEKLDSSKGVLPVPKELIGPDPAIAQTYVKSLSVAFFQSHLLNKQQYQPYLSAAYSQYISQKPLDLSFVQSLTTEELQKMMEKE</sequence>
<dbReference type="SUPFAM" id="SSF53474">
    <property type="entry name" value="alpha/beta-Hydrolases"/>
    <property type="match status" value="1"/>
</dbReference>
<dbReference type="GO" id="GO:0003847">
    <property type="term" value="F:1-alkyl-2-acetylglycerophosphocholine esterase activity"/>
    <property type="evidence" value="ECO:0007669"/>
    <property type="project" value="TreeGrafter"/>
</dbReference>
<dbReference type="InterPro" id="IPR029058">
    <property type="entry name" value="AB_hydrolase_fold"/>
</dbReference>
<dbReference type="PANTHER" id="PTHR10272:SF13">
    <property type="entry name" value="POLY(ETHYLENE TEREPHTHALATE) HYDROLASE"/>
    <property type="match status" value="1"/>
</dbReference>
<keyword evidence="1 5" id="KW-0378">Hydrolase</keyword>
<evidence type="ECO:0000313" key="5">
    <source>
        <dbReference type="EMBL" id="PAX51774.1"/>
    </source>
</evidence>
<name>A0A2A2TDE8_9CYAN</name>
<proteinExistence type="predicted"/>
<dbReference type="EMBL" id="NTFS01000336">
    <property type="protein sequence ID" value="PAX51774.1"/>
    <property type="molecule type" value="Genomic_DNA"/>
</dbReference>
<feature type="domain" description="DUF1400" evidence="4">
    <location>
        <begin position="35"/>
        <end position="162"/>
    </location>
</feature>
<dbReference type="AlphaFoldDB" id="A0A2A2TDE8"/>
<organism evidence="5 6">
    <name type="scientific">Brunnivagina elsteri CCALA 953</name>
    <dbReference type="NCBI Taxonomy" id="987040"/>
    <lineage>
        <taxon>Bacteria</taxon>
        <taxon>Bacillati</taxon>
        <taxon>Cyanobacteriota</taxon>
        <taxon>Cyanophyceae</taxon>
        <taxon>Nostocales</taxon>
        <taxon>Calotrichaceae</taxon>
        <taxon>Brunnivagina</taxon>
    </lineage>
</organism>
<keyword evidence="3" id="KW-0443">Lipid metabolism</keyword>
<dbReference type="Proteomes" id="UP000218238">
    <property type="component" value="Unassembled WGS sequence"/>
</dbReference>
<keyword evidence="2" id="KW-0442">Lipid degradation</keyword>
<evidence type="ECO:0000313" key="6">
    <source>
        <dbReference type="Proteomes" id="UP000218238"/>
    </source>
</evidence>
<dbReference type="Pfam" id="PF07176">
    <property type="entry name" value="DUF1400"/>
    <property type="match status" value="1"/>
</dbReference>
<dbReference type="OrthoDB" id="422423at2"/>
<evidence type="ECO:0000259" key="4">
    <source>
        <dbReference type="Pfam" id="PF07176"/>
    </source>
</evidence>
<evidence type="ECO:0000256" key="1">
    <source>
        <dbReference type="ARBA" id="ARBA00022801"/>
    </source>
</evidence>
<keyword evidence="6" id="KW-1185">Reference proteome</keyword>
<dbReference type="PANTHER" id="PTHR10272">
    <property type="entry name" value="PLATELET-ACTIVATING FACTOR ACETYLHYDROLASE"/>
    <property type="match status" value="1"/>
</dbReference>